<protein>
    <recommendedName>
        <fullName evidence="3">Transmembrane protein</fullName>
    </recommendedName>
</protein>
<feature type="transmembrane region" description="Helical" evidence="1">
    <location>
        <begin position="91"/>
        <end position="115"/>
    </location>
</feature>
<keyword evidence="2" id="KW-0934">Plastid</keyword>
<proteinExistence type="predicted"/>
<keyword evidence="1" id="KW-1133">Transmembrane helix</keyword>
<keyword evidence="1" id="KW-0812">Transmembrane</keyword>
<dbReference type="EMBL" id="MW315772">
    <property type="protein sequence ID" value="QQY84805.1"/>
    <property type="molecule type" value="Genomic_DNA"/>
</dbReference>
<organism evidence="2">
    <name type="scientific">Chaetophora lobata</name>
    <dbReference type="NCBI Taxonomy" id="1249516"/>
    <lineage>
        <taxon>Eukaryota</taxon>
        <taxon>Viridiplantae</taxon>
        <taxon>Chlorophyta</taxon>
        <taxon>core chlorophytes</taxon>
        <taxon>Chlorophyceae</taxon>
        <taxon>OCC clade</taxon>
        <taxon>Chaetophorales</taxon>
        <taxon>Chaetophoraceae</taxon>
        <taxon>Chaetophora</taxon>
    </lineage>
</organism>
<evidence type="ECO:0008006" key="3">
    <source>
        <dbReference type="Google" id="ProtNLM"/>
    </source>
</evidence>
<evidence type="ECO:0000313" key="2">
    <source>
        <dbReference type="EMBL" id="QQY84805.1"/>
    </source>
</evidence>
<keyword evidence="1" id="KW-0472">Membrane</keyword>
<keyword evidence="2" id="KW-0150">Chloroplast</keyword>
<name>A0A7U1AQ34_9CHLO</name>
<evidence type="ECO:0000256" key="1">
    <source>
        <dbReference type="SAM" id="Phobius"/>
    </source>
</evidence>
<dbReference type="AlphaFoldDB" id="A0A7U1AQ34"/>
<sequence>MARFCRLNERKSFAFYFFPKKKLCFLRFPKEKALLFTFSQRKSFAFYFFPKKKLCFLLFPKEKALLFTFSQKLLFEETFSRRQIDKRKIRFFFKITVVILKASGPVFLIQSFFLYQIVSILFDQVKLCYDKNLVECSKSCKIFYKLFTKID</sequence>
<accession>A0A7U1AQ34</accession>
<geneLocation type="chloroplast" evidence="2"/>
<gene>
    <name evidence="2" type="primary">orf151</name>
</gene>
<reference evidence="2" key="1">
    <citation type="submission" date="2020-11" db="EMBL/GenBank/DDBJ databases">
        <title>The Chloroplast Genome of the Green Alga Chaetophora lobata.</title>
        <authorList>
            <person name="Liu B."/>
        </authorList>
    </citation>
    <scope>NUCLEOTIDE SEQUENCE</scope>
</reference>